<dbReference type="OrthoDB" id="9795156at2"/>
<reference evidence="1 2" key="1">
    <citation type="submission" date="2018-03" db="EMBL/GenBank/DDBJ databases">
        <authorList>
            <person name="Keele B.F."/>
        </authorList>
    </citation>
    <scope>NUCLEOTIDE SEQUENCE [LARGE SCALE GENOMIC DNA]</scope>
    <source>
        <strain evidence="1 2">CECT 8626</strain>
    </source>
</reference>
<evidence type="ECO:0000313" key="2">
    <source>
        <dbReference type="Proteomes" id="UP000244924"/>
    </source>
</evidence>
<dbReference type="RefSeq" id="WP_108854395.1">
    <property type="nucleotide sequence ID" value="NZ_OMOQ01000003.1"/>
</dbReference>
<organism evidence="1 2">
    <name type="scientific">Albidovulum aquaemixtae</name>
    <dbReference type="NCBI Taxonomy" id="1542388"/>
    <lineage>
        <taxon>Bacteria</taxon>
        <taxon>Pseudomonadati</taxon>
        <taxon>Pseudomonadota</taxon>
        <taxon>Alphaproteobacteria</taxon>
        <taxon>Rhodobacterales</taxon>
        <taxon>Paracoccaceae</taxon>
        <taxon>Albidovulum</taxon>
    </lineage>
</organism>
<dbReference type="PANTHER" id="PTHR30037">
    <property type="entry name" value="DNA-3-METHYLADENINE GLYCOSYLASE 1"/>
    <property type="match status" value="1"/>
</dbReference>
<dbReference type="PANTHER" id="PTHR30037:SF3">
    <property type="entry name" value="BLR0857 PROTEIN"/>
    <property type="match status" value="1"/>
</dbReference>
<dbReference type="EC" id="3.2.2.20" evidence="1"/>
<proteinExistence type="predicted"/>
<keyword evidence="2" id="KW-1185">Reference proteome</keyword>
<dbReference type="InterPro" id="IPR011257">
    <property type="entry name" value="DNA_glycosylase"/>
</dbReference>
<dbReference type="EMBL" id="OMOQ01000003">
    <property type="protein sequence ID" value="SPH24385.1"/>
    <property type="molecule type" value="Genomic_DNA"/>
</dbReference>
<dbReference type="SUPFAM" id="SSF48150">
    <property type="entry name" value="DNA-glycosylase"/>
    <property type="match status" value="1"/>
</dbReference>
<name>A0A2R8BLU4_9RHOB</name>
<dbReference type="Gene3D" id="1.10.340.30">
    <property type="entry name" value="Hypothetical protein, domain 2"/>
    <property type="match status" value="1"/>
</dbReference>
<dbReference type="AlphaFoldDB" id="A0A2R8BLU4"/>
<dbReference type="GO" id="GO:0008725">
    <property type="term" value="F:DNA-3-methyladenine glycosylase activity"/>
    <property type="evidence" value="ECO:0007669"/>
    <property type="project" value="UniProtKB-EC"/>
</dbReference>
<dbReference type="InterPro" id="IPR052891">
    <property type="entry name" value="DNA-3mA_glycosylase"/>
</dbReference>
<dbReference type="GO" id="GO:0006284">
    <property type="term" value="P:base-excision repair"/>
    <property type="evidence" value="ECO:0007669"/>
    <property type="project" value="InterPro"/>
</dbReference>
<dbReference type="Pfam" id="PF03352">
    <property type="entry name" value="Adenine_glyco"/>
    <property type="match status" value="1"/>
</dbReference>
<keyword evidence="1" id="KW-0326">Glycosidase</keyword>
<dbReference type="InterPro" id="IPR005019">
    <property type="entry name" value="Adenine_glyco"/>
</dbReference>
<accession>A0A2R8BLU4</accession>
<evidence type="ECO:0000313" key="1">
    <source>
        <dbReference type="EMBL" id="SPH24385.1"/>
    </source>
</evidence>
<gene>
    <name evidence="1" type="primary">tag_2</name>
    <name evidence="1" type="ORF">DEA8626_03436</name>
</gene>
<sequence length="222" mass="24223">MRSFTEIYAIAAKRKGAAAVEARLTKPLAPEEIVQTTDDRWLSTMAKSIFQAGFNWKVIEAKWDGFESAFEGFEPSRVALYGDAELDRLLADKGVVRNGAKLSAVISNAVFLTDLAREYGTAARFFADWPDKDYVGLLDLLSKRGSRLGGATGQRVLRVMGKPAFVLSKDVTARLIAEGVVDKAPTSKRDLAAVQSAFNAWNRQSGRSLTEISQVLAMSIGD</sequence>
<keyword evidence="1" id="KW-0378">Hydrolase</keyword>
<dbReference type="Proteomes" id="UP000244924">
    <property type="component" value="Unassembled WGS sequence"/>
</dbReference>
<protein>
    <submittedName>
        <fullName evidence="1">DNA-3-methyladenine glycosylase 1</fullName>
        <ecNumber evidence="1">3.2.2.20</ecNumber>
    </submittedName>
</protein>